<name>A0A9J6GYD7_HAELO</name>
<gene>
    <name evidence="1" type="ORF">HPB48_018213</name>
</gene>
<sequence length="86" mass="9672">MDKTAHQGRRKARIAYLEKKNFMETLTQSTPTKQCTKTTEMRAAVIDSDNNRIDCLTITNTNPEEVEAGAIALVSPTERDNRRACT</sequence>
<proteinExistence type="predicted"/>
<dbReference type="EMBL" id="JABSTR010000010">
    <property type="protein sequence ID" value="KAH9380243.1"/>
    <property type="molecule type" value="Genomic_DNA"/>
</dbReference>
<dbReference type="AlphaFoldDB" id="A0A9J6GYD7"/>
<comment type="caution">
    <text evidence="1">The sequence shown here is derived from an EMBL/GenBank/DDBJ whole genome shotgun (WGS) entry which is preliminary data.</text>
</comment>
<dbReference type="Proteomes" id="UP000821853">
    <property type="component" value="Chromosome 8"/>
</dbReference>
<evidence type="ECO:0000313" key="1">
    <source>
        <dbReference type="EMBL" id="KAH9380243.1"/>
    </source>
</evidence>
<dbReference type="VEuPathDB" id="VectorBase:HLOH_051449"/>
<evidence type="ECO:0000313" key="2">
    <source>
        <dbReference type="Proteomes" id="UP000821853"/>
    </source>
</evidence>
<accession>A0A9J6GYD7</accession>
<protein>
    <submittedName>
        <fullName evidence="1">Uncharacterized protein</fullName>
    </submittedName>
</protein>
<organism evidence="1 2">
    <name type="scientific">Haemaphysalis longicornis</name>
    <name type="common">Bush tick</name>
    <dbReference type="NCBI Taxonomy" id="44386"/>
    <lineage>
        <taxon>Eukaryota</taxon>
        <taxon>Metazoa</taxon>
        <taxon>Ecdysozoa</taxon>
        <taxon>Arthropoda</taxon>
        <taxon>Chelicerata</taxon>
        <taxon>Arachnida</taxon>
        <taxon>Acari</taxon>
        <taxon>Parasitiformes</taxon>
        <taxon>Ixodida</taxon>
        <taxon>Ixodoidea</taxon>
        <taxon>Ixodidae</taxon>
        <taxon>Haemaphysalinae</taxon>
        <taxon>Haemaphysalis</taxon>
    </lineage>
</organism>
<reference evidence="1 2" key="1">
    <citation type="journal article" date="2020" name="Cell">
        <title>Large-Scale Comparative Analyses of Tick Genomes Elucidate Their Genetic Diversity and Vector Capacities.</title>
        <authorList>
            <consortium name="Tick Genome and Microbiome Consortium (TIGMIC)"/>
            <person name="Jia N."/>
            <person name="Wang J."/>
            <person name="Shi W."/>
            <person name="Du L."/>
            <person name="Sun Y."/>
            <person name="Zhan W."/>
            <person name="Jiang J.F."/>
            <person name="Wang Q."/>
            <person name="Zhang B."/>
            <person name="Ji P."/>
            <person name="Bell-Sakyi L."/>
            <person name="Cui X.M."/>
            <person name="Yuan T.T."/>
            <person name="Jiang B.G."/>
            <person name="Yang W.F."/>
            <person name="Lam T.T."/>
            <person name="Chang Q.C."/>
            <person name="Ding S.J."/>
            <person name="Wang X.J."/>
            <person name="Zhu J.G."/>
            <person name="Ruan X.D."/>
            <person name="Zhao L."/>
            <person name="Wei J.T."/>
            <person name="Ye R.Z."/>
            <person name="Que T.C."/>
            <person name="Du C.H."/>
            <person name="Zhou Y.H."/>
            <person name="Cheng J.X."/>
            <person name="Dai P.F."/>
            <person name="Guo W.B."/>
            <person name="Han X.H."/>
            <person name="Huang E.J."/>
            <person name="Li L.F."/>
            <person name="Wei W."/>
            <person name="Gao Y.C."/>
            <person name="Liu J.Z."/>
            <person name="Shao H.Z."/>
            <person name="Wang X."/>
            <person name="Wang C.C."/>
            <person name="Yang T.C."/>
            <person name="Huo Q.B."/>
            <person name="Li W."/>
            <person name="Chen H.Y."/>
            <person name="Chen S.E."/>
            <person name="Zhou L.G."/>
            <person name="Ni X.B."/>
            <person name="Tian J.H."/>
            <person name="Sheng Y."/>
            <person name="Liu T."/>
            <person name="Pan Y.S."/>
            <person name="Xia L.Y."/>
            <person name="Li J."/>
            <person name="Zhao F."/>
            <person name="Cao W.C."/>
        </authorList>
    </citation>
    <scope>NUCLEOTIDE SEQUENCE [LARGE SCALE GENOMIC DNA]</scope>
    <source>
        <strain evidence="1">HaeL-2018</strain>
    </source>
</reference>
<keyword evidence="2" id="KW-1185">Reference proteome</keyword>